<evidence type="ECO:0000259" key="8">
    <source>
        <dbReference type="PROSITE" id="PS51194"/>
    </source>
</evidence>
<evidence type="ECO:0000313" key="10">
    <source>
        <dbReference type="Proteomes" id="UP000030680"/>
    </source>
</evidence>
<name>M2W8W5_GALSU</name>
<evidence type="ECO:0000256" key="3">
    <source>
        <dbReference type="ARBA" id="ARBA00022840"/>
    </source>
</evidence>
<evidence type="ECO:0000256" key="1">
    <source>
        <dbReference type="ARBA" id="ARBA00022741"/>
    </source>
</evidence>
<dbReference type="eggNOG" id="KOG0350">
    <property type="taxonomic scope" value="Eukaryota"/>
</dbReference>
<dbReference type="GeneID" id="17090897"/>
<comment type="catalytic activity">
    <reaction evidence="5">
        <text>ATP + H2O = ADP + phosphate + H(+)</text>
        <dbReference type="Rhea" id="RHEA:13065"/>
        <dbReference type="ChEBI" id="CHEBI:15377"/>
        <dbReference type="ChEBI" id="CHEBI:15378"/>
        <dbReference type="ChEBI" id="CHEBI:30616"/>
        <dbReference type="ChEBI" id="CHEBI:43474"/>
        <dbReference type="ChEBI" id="CHEBI:456216"/>
        <dbReference type="EC" id="3.6.4.13"/>
    </reaction>
</comment>
<dbReference type="SUPFAM" id="SSF52540">
    <property type="entry name" value="P-loop containing nucleoside triphosphate hydrolases"/>
    <property type="match status" value="1"/>
</dbReference>
<reference evidence="10" key="1">
    <citation type="journal article" date="2013" name="Science">
        <title>Gene transfer from bacteria and archaea facilitated evolution of an extremophilic eukaryote.</title>
        <authorList>
            <person name="Schonknecht G."/>
            <person name="Chen W.H."/>
            <person name="Ternes C.M."/>
            <person name="Barbier G.G."/>
            <person name="Shrestha R.P."/>
            <person name="Stanke M."/>
            <person name="Brautigam A."/>
            <person name="Baker B.J."/>
            <person name="Banfield J.F."/>
            <person name="Garavito R.M."/>
            <person name="Carr K."/>
            <person name="Wilkerson C."/>
            <person name="Rensing S.A."/>
            <person name="Gagneul D."/>
            <person name="Dickenson N.E."/>
            <person name="Oesterhelt C."/>
            <person name="Lercher M.J."/>
            <person name="Weber A.P."/>
        </authorList>
    </citation>
    <scope>NUCLEOTIDE SEQUENCE [LARGE SCALE GENOMIC DNA]</scope>
    <source>
        <strain evidence="10">074W</strain>
    </source>
</reference>
<dbReference type="Gramene" id="EME32306">
    <property type="protein sequence ID" value="EME32306"/>
    <property type="gene ID" value="Gasu_04010"/>
</dbReference>
<keyword evidence="6" id="KW-0472">Membrane</keyword>
<dbReference type="RefSeq" id="XP_005708826.1">
    <property type="nucleotide sequence ID" value="XM_005708769.1"/>
</dbReference>
<evidence type="ECO:0000256" key="6">
    <source>
        <dbReference type="SAM" id="Phobius"/>
    </source>
</evidence>
<dbReference type="OMA" id="CTILMEH"/>
<dbReference type="EC" id="3.6.4.13" evidence="5"/>
<accession>M2W8W5</accession>
<comment type="similarity">
    <text evidence="5">Belongs to the DEAD box helicase family.</text>
</comment>
<evidence type="ECO:0000313" key="9">
    <source>
        <dbReference type="EMBL" id="EME32306.1"/>
    </source>
</evidence>
<dbReference type="KEGG" id="gsl:Gasu_04010"/>
<dbReference type="PROSITE" id="PS51194">
    <property type="entry name" value="HELICASE_CTER"/>
    <property type="match status" value="1"/>
</dbReference>
<dbReference type="AlphaFoldDB" id="M2W8W5"/>
<dbReference type="SMART" id="SM00487">
    <property type="entry name" value="DEXDc"/>
    <property type="match status" value="1"/>
</dbReference>
<dbReference type="OrthoDB" id="3370at2759"/>
<dbReference type="InterPro" id="IPR014001">
    <property type="entry name" value="Helicase_ATP-bd"/>
</dbReference>
<dbReference type="PANTHER" id="PTHR24031">
    <property type="entry name" value="RNA HELICASE"/>
    <property type="match status" value="1"/>
</dbReference>
<comment type="domain">
    <text evidence="5">The Q motif is unique to and characteristic of the DEAD box family of RNA helicases and controls ATP binding and hydrolysis.</text>
</comment>
<protein>
    <recommendedName>
        <fullName evidence="5">ATP-dependent RNA helicase</fullName>
        <ecNumber evidence="5">3.6.4.13</ecNumber>
    </recommendedName>
</protein>
<dbReference type="Gene3D" id="3.40.50.300">
    <property type="entry name" value="P-loop containing nucleotide triphosphate hydrolases"/>
    <property type="match status" value="2"/>
</dbReference>
<dbReference type="Pfam" id="PF00271">
    <property type="entry name" value="Helicase_C"/>
    <property type="match status" value="1"/>
</dbReference>
<dbReference type="GO" id="GO:0005524">
    <property type="term" value="F:ATP binding"/>
    <property type="evidence" value="ECO:0007669"/>
    <property type="project" value="UniProtKB-UniRule"/>
</dbReference>
<keyword evidence="4 5" id="KW-0694">RNA-binding</keyword>
<comment type="function">
    <text evidence="5">RNA helicase.</text>
</comment>
<keyword evidence="6" id="KW-0812">Transmembrane</keyword>
<keyword evidence="3 5" id="KW-0067">ATP-binding</keyword>
<dbReference type="Proteomes" id="UP000030680">
    <property type="component" value="Unassembled WGS sequence"/>
</dbReference>
<dbReference type="STRING" id="130081.M2W8W5"/>
<proteinExistence type="inferred from homology"/>
<dbReference type="InterPro" id="IPR011545">
    <property type="entry name" value="DEAD/DEAH_box_helicase_dom"/>
</dbReference>
<dbReference type="InterPro" id="IPR001650">
    <property type="entry name" value="Helicase_C-like"/>
</dbReference>
<feature type="domain" description="Helicase ATP-binding" evidence="7">
    <location>
        <begin position="51"/>
        <end position="276"/>
    </location>
</feature>
<organism evidence="9 10">
    <name type="scientific">Galdieria sulphuraria</name>
    <name type="common">Red alga</name>
    <dbReference type="NCBI Taxonomy" id="130081"/>
    <lineage>
        <taxon>Eukaryota</taxon>
        <taxon>Rhodophyta</taxon>
        <taxon>Bangiophyceae</taxon>
        <taxon>Galdieriales</taxon>
        <taxon>Galdieriaceae</taxon>
        <taxon>Galdieria</taxon>
    </lineage>
</organism>
<dbReference type="GO" id="GO:0016887">
    <property type="term" value="F:ATP hydrolysis activity"/>
    <property type="evidence" value="ECO:0007669"/>
    <property type="project" value="RHEA"/>
</dbReference>
<dbReference type="EMBL" id="KB454486">
    <property type="protein sequence ID" value="EME32306.1"/>
    <property type="molecule type" value="Genomic_DNA"/>
</dbReference>
<dbReference type="GO" id="GO:0003723">
    <property type="term" value="F:RNA binding"/>
    <property type="evidence" value="ECO:0007669"/>
    <property type="project" value="UniProtKB-UniRule"/>
</dbReference>
<evidence type="ECO:0000259" key="7">
    <source>
        <dbReference type="PROSITE" id="PS51192"/>
    </source>
</evidence>
<keyword evidence="1 5" id="KW-0547">Nucleotide-binding</keyword>
<evidence type="ECO:0000256" key="2">
    <source>
        <dbReference type="ARBA" id="ARBA00022801"/>
    </source>
</evidence>
<dbReference type="SMART" id="SM00490">
    <property type="entry name" value="HELICc"/>
    <property type="match status" value="1"/>
</dbReference>
<dbReference type="PROSITE" id="PS51192">
    <property type="entry name" value="HELICASE_ATP_BIND_1"/>
    <property type="match status" value="1"/>
</dbReference>
<sequence length="568" mass="64896">MAQHRQWSANDFKPYKDVKALPEYIGKRLKSLNISKLFRFQWTVIKYLLSLDRSNFPGDVIVQAPTGTGKTLCYAISILTALKSRSSRPRLRGLVIVPTRYLIFAYFGFYDKFLIRELVNQLYSVFLALIGDDDLKVLGLSGDTSLSSERTKAIESIQLLEDECYSPVWKVDILISTPSRLVEHIHQRVGFEPTTIEFLVLDETDRLLSGQSLDWIETILRHISRSSDVTSSENRNLYLTGELGLRKPIRKLLFSATQTSSIAKLANLSLVNPTLFTYKQDDAVRSILLGNSSSEKRSKQKYWLPFALEEFVLLCKSPVEKLVSLVWYLKHLDSSLSEAGVIVFASSKISAHRLFRFLSLYFSAGYIESNTAIHIAELSSNLSNRQRRNVVRDFSLHKLQVVVSSDVATRGMDIENIGHVISFDVPVHVKTYLHRVGRTARAGHKGTGCTILMEHQAHHFRKLLRKIDRAVSKSKFIWKEMDNNNTEWSTIKESVMEIVTCMQCCIRAESRKLISIRKPLTGTLMNFLIELGRKYYRLSNGQSDEESNPKELMLDELQRFLGLHGNDF</sequence>
<keyword evidence="6" id="KW-1133">Transmembrane helix</keyword>
<keyword evidence="10" id="KW-1185">Reference proteome</keyword>
<feature type="domain" description="Helicase C-terminal" evidence="8">
    <location>
        <begin position="328"/>
        <end position="489"/>
    </location>
</feature>
<keyword evidence="5 9" id="KW-0347">Helicase</keyword>
<dbReference type="InterPro" id="IPR027417">
    <property type="entry name" value="P-loop_NTPase"/>
</dbReference>
<evidence type="ECO:0000256" key="5">
    <source>
        <dbReference type="RuleBase" id="RU365068"/>
    </source>
</evidence>
<evidence type="ECO:0000256" key="4">
    <source>
        <dbReference type="ARBA" id="ARBA00022884"/>
    </source>
</evidence>
<keyword evidence="2 5" id="KW-0378">Hydrolase</keyword>
<dbReference type="GO" id="GO:0003724">
    <property type="term" value="F:RNA helicase activity"/>
    <property type="evidence" value="ECO:0007669"/>
    <property type="project" value="UniProtKB-EC"/>
</dbReference>
<dbReference type="CDD" id="cd18787">
    <property type="entry name" value="SF2_C_DEAD"/>
    <property type="match status" value="1"/>
</dbReference>
<gene>
    <name evidence="9" type="ORF">Gasu_04010</name>
</gene>
<feature type="transmembrane region" description="Helical" evidence="6">
    <location>
        <begin position="91"/>
        <end position="110"/>
    </location>
</feature>
<dbReference type="Pfam" id="PF00270">
    <property type="entry name" value="DEAD"/>
    <property type="match status" value="1"/>
</dbReference>